<name>A0A0F6SGL9_9BACT</name>
<dbReference type="PANTHER" id="PTHR43306:SF1">
    <property type="entry name" value="7,8-DIHYDRO-6-HYDROXYMETHYLPTERIN DIMETHYLTRANSFERASE"/>
    <property type="match status" value="1"/>
</dbReference>
<protein>
    <submittedName>
        <fullName evidence="7">Molybdenum cofactor biosynthesis protein MoaA</fullName>
    </submittedName>
</protein>
<dbReference type="Pfam" id="PF23545">
    <property type="entry name" value="Zn_ribbon_HMPTM"/>
    <property type="match status" value="1"/>
</dbReference>
<dbReference type="GO" id="GO:0003824">
    <property type="term" value="F:catalytic activity"/>
    <property type="evidence" value="ECO:0007669"/>
    <property type="project" value="InterPro"/>
</dbReference>
<dbReference type="Proteomes" id="UP000034883">
    <property type="component" value="Chromosome"/>
</dbReference>
<dbReference type="Gene3D" id="3.20.20.70">
    <property type="entry name" value="Aldolase class I"/>
    <property type="match status" value="1"/>
</dbReference>
<dbReference type="RefSeq" id="WP_053236022.1">
    <property type="nucleotide sequence ID" value="NZ_CP011125.1"/>
</dbReference>
<proteinExistence type="predicted"/>
<dbReference type="GO" id="GO:0046872">
    <property type="term" value="F:metal ion binding"/>
    <property type="evidence" value="ECO:0007669"/>
    <property type="project" value="UniProtKB-KW"/>
</dbReference>
<gene>
    <name evidence="7" type="ORF">DB32_006073</name>
</gene>
<keyword evidence="3" id="KW-0479">Metal-binding</keyword>
<reference evidence="7 8" key="1">
    <citation type="submission" date="2015-03" db="EMBL/GenBank/DDBJ databases">
        <title>Genome assembly of Sandaracinus amylolyticus DSM 53668.</title>
        <authorList>
            <person name="Sharma G."/>
            <person name="Subramanian S."/>
        </authorList>
    </citation>
    <scope>NUCLEOTIDE SEQUENCE [LARGE SCALE GENOMIC DNA]</scope>
    <source>
        <strain evidence="7 8">DSM 53668</strain>
    </source>
</reference>
<dbReference type="SFLD" id="SFLDG01067">
    <property type="entry name" value="SPASM/twitch_domain_containing"/>
    <property type="match status" value="1"/>
</dbReference>
<organism evidence="7 8">
    <name type="scientific">Sandaracinus amylolyticus</name>
    <dbReference type="NCBI Taxonomy" id="927083"/>
    <lineage>
        <taxon>Bacteria</taxon>
        <taxon>Pseudomonadati</taxon>
        <taxon>Myxococcota</taxon>
        <taxon>Polyangia</taxon>
        <taxon>Polyangiales</taxon>
        <taxon>Sandaracinaceae</taxon>
        <taxon>Sandaracinus</taxon>
    </lineage>
</organism>
<evidence type="ECO:0000256" key="3">
    <source>
        <dbReference type="ARBA" id="ARBA00022723"/>
    </source>
</evidence>
<feature type="domain" description="Radical SAM core" evidence="6">
    <location>
        <begin position="92"/>
        <end position="315"/>
    </location>
</feature>
<keyword evidence="5" id="KW-0411">Iron-sulfur</keyword>
<dbReference type="CDD" id="cd01335">
    <property type="entry name" value="Radical_SAM"/>
    <property type="match status" value="1"/>
</dbReference>
<dbReference type="InterPro" id="IPR007197">
    <property type="entry name" value="rSAM"/>
</dbReference>
<comment type="cofactor">
    <cofactor evidence="1">
        <name>[4Fe-4S] cluster</name>
        <dbReference type="ChEBI" id="CHEBI:49883"/>
    </cofactor>
</comment>
<dbReference type="OrthoDB" id="9782387at2"/>
<dbReference type="AlphaFoldDB" id="A0A0F6SGL9"/>
<evidence type="ECO:0000313" key="8">
    <source>
        <dbReference type="Proteomes" id="UP000034883"/>
    </source>
</evidence>
<dbReference type="KEGG" id="samy:DB32_006073"/>
<evidence type="ECO:0000256" key="4">
    <source>
        <dbReference type="ARBA" id="ARBA00023004"/>
    </source>
</evidence>
<dbReference type="InterPro" id="IPR013785">
    <property type="entry name" value="Aldolase_TIM"/>
</dbReference>
<dbReference type="SFLD" id="SFLDS00029">
    <property type="entry name" value="Radical_SAM"/>
    <property type="match status" value="1"/>
</dbReference>
<keyword evidence="8" id="KW-1185">Reference proteome</keyword>
<dbReference type="PANTHER" id="PTHR43306">
    <property type="entry name" value="7,8-DIHYDRO-6-HYDROXYMETHYLPTERIN DIMETHYLTRANSFERASE"/>
    <property type="match status" value="1"/>
</dbReference>
<keyword evidence="2" id="KW-0949">S-adenosyl-L-methionine</keyword>
<dbReference type="SFLD" id="SFLDG01100">
    <property type="entry name" value="methyltransferase_(Class_D)"/>
    <property type="match status" value="1"/>
</dbReference>
<evidence type="ECO:0000259" key="6">
    <source>
        <dbReference type="PROSITE" id="PS51918"/>
    </source>
</evidence>
<evidence type="ECO:0000256" key="2">
    <source>
        <dbReference type="ARBA" id="ARBA00022691"/>
    </source>
</evidence>
<dbReference type="PROSITE" id="PS51918">
    <property type="entry name" value="RADICAL_SAM"/>
    <property type="match status" value="1"/>
</dbReference>
<keyword evidence="4" id="KW-0408">Iron</keyword>
<dbReference type="STRING" id="927083.DB32_006073"/>
<dbReference type="InterPro" id="IPR058240">
    <property type="entry name" value="rSAM_sf"/>
</dbReference>
<dbReference type="Pfam" id="PF04055">
    <property type="entry name" value="Radical_SAM"/>
    <property type="match status" value="1"/>
</dbReference>
<dbReference type="InterPro" id="IPR034474">
    <property type="entry name" value="Methyltransferase_Class_D"/>
</dbReference>
<dbReference type="GO" id="GO:0051536">
    <property type="term" value="F:iron-sulfur cluster binding"/>
    <property type="evidence" value="ECO:0007669"/>
    <property type="project" value="UniProtKB-KW"/>
</dbReference>
<dbReference type="EMBL" id="CP011125">
    <property type="protein sequence ID" value="AKF08924.1"/>
    <property type="molecule type" value="Genomic_DNA"/>
</dbReference>
<evidence type="ECO:0000256" key="5">
    <source>
        <dbReference type="ARBA" id="ARBA00023014"/>
    </source>
</evidence>
<dbReference type="SUPFAM" id="SSF102114">
    <property type="entry name" value="Radical SAM enzymes"/>
    <property type="match status" value="1"/>
</dbReference>
<sequence>MAHRARDYLFYSATRALCGTCLRVVDAKELIEGDRVWLWKRCPEHGIQRVLLSDDAAYFRRGREVFLKPPEQVARYNTPHEHGCPYDCGICPDHEQHGCVSILEITDHCNLRCPTCYASSGPERLAHRPLDVIERMLDRIVANETEPDVLQVSGGEPTTHPDFFAVLDACRRRPVRHLMLNTNGIRIAKEDGFAERLASYAPRFEVYLQLDSLRRSAHLDLRGADLRAIRERALEKLDALNLSTTLVCTVKRGVNDDELGDLLRFASQHRAVRGVTFQPVQDAGRNETFDPGEHRLTLSEVRRRITEQCDLFAPEDLLPVPCHPECLAMAYGIKSEDGTRITPLTRYVDPRVLLDAGRNTIVYEGDRDLTRAIFSTFSTAHGPESAAGSLHDLLCCLPRVEALPSLGYDRVFRVIIMQFLDRHSMDLRSVRKSCVHIAHPDGTRVMPFDTYNVLYRDHLEAEVLAPLRAAVGGQGVPSARKHALRTV</sequence>
<evidence type="ECO:0000313" key="7">
    <source>
        <dbReference type="EMBL" id="AKF08924.1"/>
    </source>
</evidence>
<accession>A0A0F6SGL9</accession>
<evidence type="ECO:0000256" key="1">
    <source>
        <dbReference type="ARBA" id="ARBA00001966"/>
    </source>
</evidence>
<dbReference type="InterPro" id="IPR056488">
    <property type="entry name" value="Zn_ribbon_HMPTM"/>
</dbReference>